<reference evidence="7 8" key="1">
    <citation type="submission" date="2019-09" db="EMBL/GenBank/DDBJ databases">
        <title>FDA dAtabase for Regulatory Grade micrObial Sequences (FDA-ARGOS): Supporting development and validation of Infectious Disease Dx tests.</title>
        <authorList>
            <person name="Sciortino C."/>
            <person name="Tallon L."/>
            <person name="Sadzewicz L."/>
            <person name="Vavikolanu K."/>
            <person name="Mehta A."/>
            <person name="Aluvathingal J."/>
            <person name="Nadendla S."/>
            <person name="Nandy P."/>
            <person name="Geyer C."/>
            <person name="Yan Y."/>
            <person name="Sichtig H."/>
        </authorList>
    </citation>
    <scope>NUCLEOTIDE SEQUENCE [LARGE SCALE GENOMIC DNA]</scope>
    <source>
        <strain evidence="7 8">FDAARGOS_664</strain>
    </source>
</reference>
<evidence type="ECO:0000256" key="3">
    <source>
        <dbReference type="ARBA" id="ARBA00023002"/>
    </source>
</evidence>
<keyword evidence="1" id="KW-0285">Flavoprotein</keyword>
<name>A0A5P2HA49_9BURK</name>
<dbReference type="PANTHER" id="PTHR30011:SF16">
    <property type="entry name" value="C2H2 FINGER DOMAIN TRANSCRIPTION FACTOR (EUROFUNG)-RELATED"/>
    <property type="match status" value="1"/>
</dbReference>
<evidence type="ECO:0000259" key="6">
    <source>
        <dbReference type="Pfam" id="PF00296"/>
    </source>
</evidence>
<feature type="domain" description="Luciferase-like" evidence="6">
    <location>
        <begin position="79"/>
        <end position="252"/>
    </location>
</feature>
<evidence type="ECO:0000256" key="4">
    <source>
        <dbReference type="ARBA" id="ARBA00023033"/>
    </source>
</evidence>
<dbReference type="EMBL" id="CP044067">
    <property type="protein sequence ID" value="QET04315.1"/>
    <property type="molecule type" value="Genomic_DNA"/>
</dbReference>
<dbReference type="GO" id="GO:0004497">
    <property type="term" value="F:monooxygenase activity"/>
    <property type="evidence" value="ECO:0007669"/>
    <property type="project" value="UniProtKB-KW"/>
</dbReference>
<dbReference type="GO" id="GO:0016705">
    <property type="term" value="F:oxidoreductase activity, acting on paired donors, with incorporation or reduction of molecular oxygen"/>
    <property type="evidence" value="ECO:0007669"/>
    <property type="project" value="InterPro"/>
</dbReference>
<dbReference type="SUPFAM" id="SSF51679">
    <property type="entry name" value="Bacterial luciferase-like"/>
    <property type="match status" value="1"/>
</dbReference>
<dbReference type="InterPro" id="IPR036661">
    <property type="entry name" value="Luciferase-like_sf"/>
</dbReference>
<dbReference type="PANTHER" id="PTHR30011">
    <property type="entry name" value="ALKANESULFONATE MONOOXYGENASE-RELATED"/>
    <property type="match status" value="1"/>
</dbReference>
<dbReference type="Gene3D" id="3.20.20.30">
    <property type="entry name" value="Luciferase-like domain"/>
    <property type="match status" value="1"/>
</dbReference>
<dbReference type="Proteomes" id="UP000322822">
    <property type="component" value="Chromosome 2"/>
</dbReference>
<evidence type="ECO:0000256" key="2">
    <source>
        <dbReference type="ARBA" id="ARBA00022643"/>
    </source>
</evidence>
<sequence length="396" mass="42515">MSSNRDAWCCRATAPLSRPTPRYSMPISAADRPPELPDDAMPHERDAHNPRDGRRPLVAGVTLAALRASEHAALPFNPFRSDTTLAHARALEALGVDFLVIEDSALDTTGVADGHAALALEAFTLASYLAVTTRHIGLVPVVNTNYAQPFAAARLIASLDHVSHGRAGWLAVTDESGNAAANHGAAPSADTQRRARQREFVDVVEQLFDSWESGAFVRDKASGAFVDLTRAHFIEHAGAAFQVKGPLNIAASPQGRPPRLRPDGRLGTDVSTLTLQRVTPCVADTRAEAELLAVGLNGASEGTFEGTFNEAFVGTWADWEAHIATLHARALDGAWLTLPPARTRDLVYLTRLLEPFGLVERPAGPVTLTRRLGLPPAINRHAAQRETARPIQDAHA</sequence>
<feature type="compositionally biased region" description="Basic and acidic residues" evidence="5">
    <location>
        <begin position="32"/>
        <end position="54"/>
    </location>
</feature>
<gene>
    <name evidence="7" type="ORF">FOB72_19425</name>
</gene>
<organism evidence="7 8">
    <name type="scientific">Cupriavidus pauculus</name>
    <dbReference type="NCBI Taxonomy" id="82633"/>
    <lineage>
        <taxon>Bacteria</taxon>
        <taxon>Pseudomonadati</taxon>
        <taxon>Pseudomonadota</taxon>
        <taxon>Betaproteobacteria</taxon>
        <taxon>Burkholderiales</taxon>
        <taxon>Burkholderiaceae</taxon>
        <taxon>Cupriavidus</taxon>
    </lineage>
</organism>
<evidence type="ECO:0000313" key="8">
    <source>
        <dbReference type="Proteomes" id="UP000322822"/>
    </source>
</evidence>
<keyword evidence="3" id="KW-0560">Oxidoreductase</keyword>
<dbReference type="AlphaFoldDB" id="A0A5P2HA49"/>
<dbReference type="InterPro" id="IPR011251">
    <property type="entry name" value="Luciferase-like_dom"/>
</dbReference>
<accession>A0A5P2HA49</accession>
<evidence type="ECO:0000256" key="5">
    <source>
        <dbReference type="SAM" id="MobiDB-lite"/>
    </source>
</evidence>
<keyword evidence="2" id="KW-0288">FMN</keyword>
<dbReference type="OrthoDB" id="9135350at2"/>
<evidence type="ECO:0000313" key="7">
    <source>
        <dbReference type="EMBL" id="QET04315.1"/>
    </source>
</evidence>
<feature type="region of interest" description="Disordered" evidence="5">
    <location>
        <begin position="19"/>
        <end position="54"/>
    </location>
</feature>
<proteinExistence type="predicted"/>
<keyword evidence="4" id="KW-0503">Monooxygenase</keyword>
<evidence type="ECO:0000256" key="1">
    <source>
        <dbReference type="ARBA" id="ARBA00022630"/>
    </source>
</evidence>
<dbReference type="Pfam" id="PF00296">
    <property type="entry name" value="Bac_luciferase"/>
    <property type="match status" value="1"/>
</dbReference>
<dbReference type="InterPro" id="IPR051260">
    <property type="entry name" value="Diverse_substr_monoxygenases"/>
</dbReference>
<protein>
    <submittedName>
        <fullName evidence="7">LLM class flavin-dependent oxidoreductase</fullName>
    </submittedName>
</protein>